<evidence type="ECO:0000313" key="2">
    <source>
        <dbReference type="Proteomes" id="UP000320799"/>
    </source>
</evidence>
<protein>
    <submittedName>
        <fullName evidence="1">DnaJ-like chaperone protein</fullName>
    </submittedName>
</protein>
<dbReference type="RefSeq" id="YP_009903640.1">
    <property type="nucleotide sequence ID" value="NC_049849.1"/>
</dbReference>
<dbReference type="GeneID" id="56135916"/>
<dbReference type="KEGG" id="vg:56135916"/>
<dbReference type="InterPro" id="IPR036869">
    <property type="entry name" value="J_dom_sf"/>
</dbReference>
<dbReference type="Gene3D" id="1.10.287.110">
    <property type="entry name" value="DnaJ domain"/>
    <property type="match status" value="1"/>
</dbReference>
<dbReference type="SUPFAM" id="SSF46565">
    <property type="entry name" value="Chaperone J-domain"/>
    <property type="match status" value="1"/>
</dbReference>
<dbReference type="EMBL" id="MN094788">
    <property type="protein sequence ID" value="QDH83459.1"/>
    <property type="molecule type" value="Genomic_DNA"/>
</dbReference>
<reference evidence="1 2" key="1">
    <citation type="submission" date="2019-06" db="EMBL/GenBank/DDBJ databases">
        <authorList>
            <person name="Kincaid V.D."/>
            <person name="Fuller A."/>
            <person name="Hodges K."/>
            <person name="Bansal M."/>
            <person name="Essig J."/>
            <person name="Johnson A."/>
        </authorList>
    </citation>
    <scope>NUCLEOTIDE SEQUENCE [LARGE SCALE GENOMIC DNA]</scope>
</reference>
<name>A0A514CSK2_9CAUD</name>
<organism evidence="1 2">
    <name type="scientific">Achromobacter phage Motura</name>
    <dbReference type="NCBI Taxonomy" id="2591403"/>
    <lineage>
        <taxon>Viruses</taxon>
        <taxon>Duplodnaviria</taxon>
        <taxon>Heunggongvirae</taxon>
        <taxon>Uroviricota</taxon>
        <taxon>Caudoviricetes</taxon>
        <taxon>Moturavirus</taxon>
        <taxon>Moturavirus motura</taxon>
    </lineage>
</organism>
<keyword evidence="2" id="KW-1185">Reference proteome</keyword>
<dbReference type="Proteomes" id="UP000320799">
    <property type="component" value="Segment"/>
</dbReference>
<proteinExistence type="predicted"/>
<sequence length="223" mass="25877">MGRSSNDLNLHSSPSLAHLSEYEYQKAMCLRERSKYTKAIATTTAVLRKYEQPHEDALKTIKELRTQIRENTKGMPTDPFEDTLYMGMAASQRETDAAKAICKGLYKVLAQKLHPDKGGDPELFAEIHQAYKQYDIDFLRIQYTLLESESSLNWKISEGVAFWHAQWERAAQDFKILQESKWFTVVRFHMTGQQALAEKAMAETLKHRIFELRSEFNHLVTKK</sequence>
<evidence type="ECO:0000313" key="1">
    <source>
        <dbReference type="EMBL" id="QDH83459.1"/>
    </source>
</evidence>
<accession>A0A514CSK2</accession>